<keyword evidence="4 8" id="KW-0418">Kinase</keyword>
<evidence type="ECO:0000256" key="3">
    <source>
        <dbReference type="ARBA" id="ARBA00022741"/>
    </source>
</evidence>
<dbReference type="HAMAP" id="MF_00238">
    <property type="entry name" value="Cytidyl_kinase_type1"/>
    <property type="match status" value="1"/>
</dbReference>
<evidence type="ECO:0000256" key="5">
    <source>
        <dbReference type="ARBA" id="ARBA00022840"/>
    </source>
</evidence>
<dbReference type="GO" id="GO:0036431">
    <property type="term" value="F:dCMP kinase activity"/>
    <property type="evidence" value="ECO:0007669"/>
    <property type="project" value="InterPro"/>
</dbReference>
<name>A0AAW7M6G0_9MICO</name>
<comment type="subcellular location">
    <subcellularLocation>
        <location evidence="8">Cytoplasm</location>
    </subcellularLocation>
</comment>
<dbReference type="GO" id="GO:0005524">
    <property type="term" value="F:ATP binding"/>
    <property type="evidence" value="ECO:0007669"/>
    <property type="project" value="UniProtKB-UniRule"/>
</dbReference>
<keyword evidence="2 8" id="KW-0808">Transferase</keyword>
<proteinExistence type="inferred from homology"/>
<reference evidence="11 14" key="2">
    <citation type="submission" date="2023-06" db="EMBL/GenBank/DDBJ databases">
        <title>SYSU T0a273.</title>
        <authorList>
            <person name="Gao L."/>
            <person name="Fang B.-Z."/>
            <person name="Li W.-J."/>
        </authorList>
    </citation>
    <scope>NUCLEOTIDE SEQUENCE [LARGE SCALE GENOMIC DNA]</scope>
    <source>
        <strain evidence="11 14">SYSU T0a273</strain>
    </source>
</reference>
<dbReference type="Gene3D" id="3.40.50.300">
    <property type="entry name" value="P-loop containing nucleotide triphosphate hydrolases"/>
    <property type="match status" value="1"/>
</dbReference>
<accession>A0AAW7M6G0</accession>
<evidence type="ECO:0000256" key="2">
    <source>
        <dbReference type="ARBA" id="ARBA00022679"/>
    </source>
</evidence>
<dbReference type="InterPro" id="IPR027417">
    <property type="entry name" value="P-loop_NTPase"/>
</dbReference>
<feature type="region of interest" description="Disordered" evidence="9">
    <location>
        <begin position="228"/>
        <end position="248"/>
    </location>
</feature>
<protein>
    <recommendedName>
        <fullName evidence="8">Cytidylate kinase</fullName>
        <shortName evidence="8">CK</shortName>
        <ecNumber evidence="8">2.7.4.25</ecNumber>
    </recommendedName>
    <alternativeName>
        <fullName evidence="8">Cytidine monophosphate kinase</fullName>
        <shortName evidence="8">CMP kinase</shortName>
    </alternativeName>
</protein>
<comment type="catalytic activity">
    <reaction evidence="7 8">
        <text>CMP + ATP = CDP + ADP</text>
        <dbReference type="Rhea" id="RHEA:11600"/>
        <dbReference type="ChEBI" id="CHEBI:30616"/>
        <dbReference type="ChEBI" id="CHEBI:58069"/>
        <dbReference type="ChEBI" id="CHEBI:60377"/>
        <dbReference type="ChEBI" id="CHEBI:456216"/>
        <dbReference type="EC" id="2.7.4.25"/>
    </reaction>
</comment>
<dbReference type="EMBL" id="JAUHPX010000001">
    <property type="protein sequence ID" value="MDN4486558.1"/>
    <property type="molecule type" value="Genomic_DNA"/>
</dbReference>
<dbReference type="EMBL" id="JAUHQB010000013">
    <property type="protein sequence ID" value="MDN4484480.1"/>
    <property type="molecule type" value="Genomic_DNA"/>
</dbReference>
<feature type="compositionally biased region" description="Acidic residues" evidence="9">
    <location>
        <begin position="238"/>
        <end position="248"/>
    </location>
</feature>
<evidence type="ECO:0000313" key="14">
    <source>
        <dbReference type="Proteomes" id="UP001172756"/>
    </source>
</evidence>
<dbReference type="Proteomes" id="UP001172737">
    <property type="component" value="Unassembled WGS sequence"/>
</dbReference>
<keyword evidence="13" id="KW-1185">Reference proteome</keyword>
<dbReference type="NCBIfam" id="TIGR00017">
    <property type="entry name" value="cmk"/>
    <property type="match status" value="1"/>
</dbReference>
<dbReference type="Proteomes" id="UP001172756">
    <property type="component" value="Unassembled WGS sequence"/>
</dbReference>
<evidence type="ECO:0000256" key="6">
    <source>
        <dbReference type="ARBA" id="ARBA00047615"/>
    </source>
</evidence>
<dbReference type="InterPro" id="IPR003136">
    <property type="entry name" value="Cytidylate_kin"/>
</dbReference>
<evidence type="ECO:0000313" key="13">
    <source>
        <dbReference type="Proteomes" id="UP001172737"/>
    </source>
</evidence>
<feature type="domain" description="Cytidylate kinase" evidence="10">
    <location>
        <begin position="6"/>
        <end position="220"/>
    </location>
</feature>
<dbReference type="InterPro" id="IPR011994">
    <property type="entry name" value="Cytidylate_kinase_dom"/>
</dbReference>
<feature type="binding site" evidence="8">
    <location>
        <begin position="10"/>
        <end position="18"/>
    </location>
    <ligand>
        <name>ATP</name>
        <dbReference type="ChEBI" id="CHEBI:30616"/>
    </ligand>
</feature>
<evidence type="ECO:0000256" key="1">
    <source>
        <dbReference type="ARBA" id="ARBA00009427"/>
    </source>
</evidence>
<evidence type="ECO:0000256" key="4">
    <source>
        <dbReference type="ARBA" id="ARBA00022777"/>
    </source>
</evidence>
<dbReference type="Pfam" id="PF02224">
    <property type="entry name" value="Cytidylate_kin"/>
    <property type="match status" value="1"/>
</dbReference>
<gene>
    <name evidence="8 12" type="primary">cmk</name>
    <name evidence="11" type="ORF">QQ002_13100</name>
    <name evidence="12" type="ORF">QQX10_00080</name>
</gene>
<sequence length="248" mass="26119">MTGVSVAIDGPAGTGKSTVAREVARRLRLAYFDTGATYRVGTLWCMREGVDLANQDDVAAMVETMNVSMVLDPRNPRVILEDDDVTSLIRSDTVALTVSKVATNLEARAALGQWQRDVIAAEVAGGFSEGRGVVTEGRDITTVIAPDADVRILMTADEEVRVARRAGEGADAATVREAVLGRDKKDATVVNFHTAADGVITVDTTDLTIEEAVQAVMDLVIAVRPELAPTPPRIGDAADADGADEGTA</sequence>
<comment type="catalytic activity">
    <reaction evidence="6 8">
        <text>dCMP + ATP = dCDP + ADP</text>
        <dbReference type="Rhea" id="RHEA:25094"/>
        <dbReference type="ChEBI" id="CHEBI:30616"/>
        <dbReference type="ChEBI" id="CHEBI:57566"/>
        <dbReference type="ChEBI" id="CHEBI:58593"/>
        <dbReference type="ChEBI" id="CHEBI:456216"/>
        <dbReference type="EC" id="2.7.4.25"/>
    </reaction>
</comment>
<organism evidence="12 13">
    <name type="scientific">Demequina lignilytica</name>
    <dbReference type="NCBI Taxonomy" id="3051663"/>
    <lineage>
        <taxon>Bacteria</taxon>
        <taxon>Bacillati</taxon>
        <taxon>Actinomycetota</taxon>
        <taxon>Actinomycetes</taxon>
        <taxon>Micrococcales</taxon>
        <taxon>Demequinaceae</taxon>
        <taxon>Demequina</taxon>
    </lineage>
</organism>
<dbReference type="SUPFAM" id="SSF52540">
    <property type="entry name" value="P-loop containing nucleoside triphosphate hydrolases"/>
    <property type="match status" value="1"/>
</dbReference>
<evidence type="ECO:0000256" key="7">
    <source>
        <dbReference type="ARBA" id="ARBA00048478"/>
    </source>
</evidence>
<dbReference type="EC" id="2.7.4.25" evidence="8"/>
<dbReference type="GO" id="GO:0006220">
    <property type="term" value="P:pyrimidine nucleotide metabolic process"/>
    <property type="evidence" value="ECO:0007669"/>
    <property type="project" value="UniProtKB-UniRule"/>
</dbReference>
<keyword evidence="3 8" id="KW-0547">Nucleotide-binding</keyword>
<dbReference type="CDD" id="cd02020">
    <property type="entry name" value="CMPK"/>
    <property type="match status" value="1"/>
</dbReference>
<comment type="similarity">
    <text evidence="1 8">Belongs to the cytidylate kinase family. Type 1 subfamily.</text>
</comment>
<evidence type="ECO:0000256" key="8">
    <source>
        <dbReference type="HAMAP-Rule" id="MF_00238"/>
    </source>
</evidence>
<comment type="caution">
    <text evidence="12">The sequence shown here is derived from an EMBL/GenBank/DDBJ whole genome shotgun (WGS) entry which is preliminary data.</text>
</comment>
<dbReference type="RefSeq" id="WP_301144143.1">
    <property type="nucleotide sequence ID" value="NZ_JAUHPX010000001.1"/>
</dbReference>
<reference evidence="12" key="1">
    <citation type="submission" date="2023-06" db="EMBL/GenBank/DDBJ databases">
        <title>Sysu t00039.</title>
        <authorList>
            <person name="Gao L."/>
            <person name="Fang B.-Z."/>
            <person name="Li W.-J."/>
        </authorList>
    </citation>
    <scope>NUCLEOTIDE SEQUENCE</scope>
    <source>
        <strain evidence="12">SYSU T00039</strain>
    </source>
</reference>
<keyword evidence="5 8" id="KW-0067">ATP-binding</keyword>
<evidence type="ECO:0000256" key="9">
    <source>
        <dbReference type="SAM" id="MobiDB-lite"/>
    </source>
</evidence>
<dbReference type="GO" id="GO:0005737">
    <property type="term" value="C:cytoplasm"/>
    <property type="evidence" value="ECO:0007669"/>
    <property type="project" value="UniProtKB-SubCell"/>
</dbReference>
<dbReference type="AlphaFoldDB" id="A0AAW7M6G0"/>
<keyword evidence="8" id="KW-0963">Cytoplasm</keyword>
<evidence type="ECO:0000313" key="11">
    <source>
        <dbReference type="EMBL" id="MDN4484480.1"/>
    </source>
</evidence>
<evidence type="ECO:0000313" key="12">
    <source>
        <dbReference type="EMBL" id="MDN4486558.1"/>
    </source>
</evidence>
<evidence type="ECO:0000259" key="10">
    <source>
        <dbReference type="Pfam" id="PF02224"/>
    </source>
</evidence>